<organism evidence="2 3">
    <name type="scientific">Amycolatopsis albispora</name>
    <dbReference type="NCBI Taxonomy" id="1804986"/>
    <lineage>
        <taxon>Bacteria</taxon>
        <taxon>Bacillati</taxon>
        <taxon>Actinomycetota</taxon>
        <taxon>Actinomycetes</taxon>
        <taxon>Pseudonocardiales</taxon>
        <taxon>Pseudonocardiaceae</taxon>
        <taxon>Amycolatopsis</taxon>
    </lineage>
</organism>
<protein>
    <submittedName>
        <fullName evidence="2">Uncharacterized protein</fullName>
    </submittedName>
</protein>
<feature type="region of interest" description="Disordered" evidence="1">
    <location>
        <begin position="1"/>
        <end position="166"/>
    </location>
</feature>
<evidence type="ECO:0000313" key="2">
    <source>
        <dbReference type="EMBL" id="AXB43217.1"/>
    </source>
</evidence>
<feature type="compositionally biased region" description="Basic and acidic residues" evidence="1">
    <location>
        <begin position="145"/>
        <end position="159"/>
    </location>
</feature>
<evidence type="ECO:0000256" key="1">
    <source>
        <dbReference type="SAM" id="MobiDB-lite"/>
    </source>
</evidence>
<keyword evidence="3" id="KW-1185">Reference proteome</keyword>
<dbReference type="KEGG" id="aab:A4R43_12205"/>
<feature type="compositionally biased region" description="Polar residues" evidence="1">
    <location>
        <begin position="40"/>
        <end position="54"/>
    </location>
</feature>
<reference evidence="2 3" key="1">
    <citation type="submission" date="2016-04" db="EMBL/GenBank/DDBJ databases">
        <title>Complete genome sequence and analysis of deep-sea sediment isolate, Amycolatopsis sp. WP1.</title>
        <authorList>
            <person name="Wang H."/>
            <person name="Chen S."/>
            <person name="Wu Q."/>
        </authorList>
    </citation>
    <scope>NUCLEOTIDE SEQUENCE [LARGE SCALE GENOMIC DNA]</scope>
    <source>
        <strain evidence="2 3">WP1</strain>
    </source>
</reference>
<proteinExistence type="predicted"/>
<accession>A0A344L593</accession>
<sequence>MPEGNSTSQESADGTAEPTSQEQGDPPPTDAGSEPAGDNAQENGSPEQSGQEATTEGDEEKVPGTIPGADMEEVNDEDTRPRPGEEGFIGPVAPEDRQNGSSGGSLDSIIEQLQGTKRDSDHAHSEGDRGSRDVIDSWLDPNQDPARDRTGRTLDETRAVGDSADALGQQVGRTQEQIDAARREIEKSDQDAGSAGLLQSLLGSGESDVVDQRAQELAAAERERIAHQTADQIRNDPAWDQLETAPHRNPEVLAGADILANAGAGVDGAQLAQEAARKADWWSGIAARAREYLPNSDVQRHVTLHGQVGRGESNALHFSNVSKLANVASKFGGPVLGLPLAGQAIDNDIADGESVAQAYWSNGAGWGASALTGLAIGASVGGPVGAVLGAIGGAAAGAVTSGAIDNWFEHGSLVAPQRSPQA</sequence>
<dbReference type="Proteomes" id="UP000250434">
    <property type="component" value="Chromosome"/>
</dbReference>
<evidence type="ECO:0000313" key="3">
    <source>
        <dbReference type="Proteomes" id="UP000250434"/>
    </source>
</evidence>
<feature type="compositionally biased region" description="Basic and acidic residues" evidence="1">
    <location>
        <begin position="116"/>
        <end position="135"/>
    </location>
</feature>
<gene>
    <name evidence="2" type="ORF">A4R43_12205</name>
</gene>
<dbReference type="OrthoDB" id="9857132at2"/>
<name>A0A344L593_9PSEU</name>
<feature type="compositionally biased region" description="Polar residues" evidence="1">
    <location>
        <begin position="1"/>
        <end position="23"/>
    </location>
</feature>
<dbReference type="AlphaFoldDB" id="A0A344L593"/>
<dbReference type="EMBL" id="CP015163">
    <property type="protein sequence ID" value="AXB43217.1"/>
    <property type="molecule type" value="Genomic_DNA"/>
</dbReference>